<evidence type="ECO:0000259" key="2">
    <source>
        <dbReference type="Pfam" id="PF25537"/>
    </source>
</evidence>
<proteinExistence type="predicted"/>
<dbReference type="InterPro" id="IPR057681">
    <property type="entry name" value="DUF7921"/>
</dbReference>
<dbReference type="OrthoDB" id="6364659at2759"/>
<feature type="domain" description="Fibronectin type I" evidence="3">
    <location>
        <begin position="368"/>
        <end position="412"/>
    </location>
</feature>
<feature type="region of interest" description="Disordered" evidence="1">
    <location>
        <begin position="177"/>
        <end position="206"/>
    </location>
</feature>
<evidence type="ECO:0000313" key="5">
    <source>
        <dbReference type="RefSeq" id="XP_047736620.1"/>
    </source>
</evidence>
<evidence type="ECO:0000259" key="3">
    <source>
        <dbReference type="Pfam" id="PF25868"/>
    </source>
</evidence>
<gene>
    <name evidence="5" type="primary">LOC125177935</name>
</gene>
<evidence type="ECO:0000313" key="4">
    <source>
        <dbReference type="Proteomes" id="UP000694843"/>
    </source>
</evidence>
<dbReference type="AlphaFoldDB" id="A0A979FI45"/>
<name>A0A979FI45_HYAAZ</name>
<protein>
    <submittedName>
        <fullName evidence="5">Uncharacterized protein LOC125177935</fullName>
    </submittedName>
</protein>
<dbReference type="RefSeq" id="XP_047736620.1">
    <property type="nucleotide sequence ID" value="XM_047880664.1"/>
</dbReference>
<sequence length="643" mass="71539">MSPSAIPRRKYRRPELSGADLRQALGSGSHLEAITARCETSYCHQGACQAAVQALYNGLMELHQDLALRIGLCVCRPGEGLNATDCVRSQRRLHPHCAEQTDALSVSQCHRIGRVCRNDKVCRILWANPCVVESQLTYHLDQLGAGVELISTRLEAAGHYDPDHPSIPRVELPSIFGEDPEATNASPSESPLDPIDPAPQLPRQTGIEFHPPRFVQVDHAPGLVHGPDMRFDSTHTRGFDRSFDRNLGGDDDSIGRVKYIDTTNDRKVIVPTNLGGPERKYDRLGSVFGSRNNRIQARKVDAGTLGMGNEIAGENTEGVQKSGMWGQVVSTQYPGTQSYPPSDETTTIPTTIVSTTRQPTTTLPEKYCQVDRDSRSHILEEGKSIRLYPDGNKDCSELCSCDYGLKTLCTVLKCVEERPCEAKFALFHHNAPAFQAYRGRCVCYSGDFICMRPPPEEYSLPPGLFLLLGFSREEEALLRNVTQEGAIDALQDLRELLRTTSRAMGDECFLELYANTSDNLVLQVRHLRLYSRNPPNETYTLLMLQQERKKCEPPASAIARQINDRDEDIHHHVGLSLFVLAEVTDNVPNAIRSTASHVTSHVQHSTLRFVRYLGRSLEAQGTKTSAKALTVKASNFWPPCWIL</sequence>
<dbReference type="Pfam" id="PF25537">
    <property type="entry name" value="DUF7921"/>
    <property type="match status" value="1"/>
</dbReference>
<keyword evidence="4" id="KW-1185">Reference proteome</keyword>
<feature type="domain" description="DUF7921" evidence="2">
    <location>
        <begin position="414"/>
        <end position="453"/>
    </location>
</feature>
<organism evidence="4 5">
    <name type="scientific">Hyalella azteca</name>
    <name type="common">Amphipod</name>
    <dbReference type="NCBI Taxonomy" id="294128"/>
    <lineage>
        <taxon>Eukaryota</taxon>
        <taxon>Metazoa</taxon>
        <taxon>Ecdysozoa</taxon>
        <taxon>Arthropoda</taxon>
        <taxon>Crustacea</taxon>
        <taxon>Multicrustacea</taxon>
        <taxon>Malacostraca</taxon>
        <taxon>Eumalacostraca</taxon>
        <taxon>Peracarida</taxon>
        <taxon>Amphipoda</taxon>
        <taxon>Senticaudata</taxon>
        <taxon>Talitrida</taxon>
        <taxon>Talitroidea</taxon>
        <taxon>Hyalellidae</taxon>
        <taxon>Hyalella</taxon>
    </lineage>
</organism>
<accession>A0A979FI45</accession>
<evidence type="ECO:0000256" key="1">
    <source>
        <dbReference type="SAM" id="MobiDB-lite"/>
    </source>
</evidence>
<dbReference type="Pfam" id="PF25868">
    <property type="entry name" value="Fn1_3"/>
    <property type="match status" value="1"/>
</dbReference>
<dbReference type="Proteomes" id="UP000694843">
    <property type="component" value="Unplaced"/>
</dbReference>
<dbReference type="GeneID" id="125177935"/>
<dbReference type="KEGG" id="hazt:125177935"/>
<dbReference type="InterPro" id="IPR059035">
    <property type="entry name" value="Fn1_3"/>
</dbReference>
<reference evidence="5" key="1">
    <citation type="submission" date="2025-08" db="UniProtKB">
        <authorList>
            <consortium name="RefSeq"/>
        </authorList>
    </citation>
    <scope>IDENTIFICATION</scope>
    <source>
        <tissue evidence="5">Whole organism</tissue>
    </source>
</reference>